<evidence type="ECO:0000313" key="4">
    <source>
        <dbReference type="Proteomes" id="UP001528411"/>
    </source>
</evidence>
<dbReference type="InterPro" id="IPR007157">
    <property type="entry name" value="PspA_VIPP1"/>
</dbReference>
<dbReference type="PANTHER" id="PTHR31088">
    <property type="entry name" value="MEMBRANE-ASSOCIATED PROTEIN VIPP1, CHLOROPLASTIC"/>
    <property type="match status" value="1"/>
</dbReference>
<proteinExistence type="inferred from homology"/>
<comment type="similarity">
    <text evidence="1">Belongs to the PspA/Vipp/IM30 family.</text>
</comment>
<keyword evidence="4" id="KW-1185">Reference proteome</keyword>
<evidence type="ECO:0000256" key="1">
    <source>
        <dbReference type="ARBA" id="ARBA00043985"/>
    </source>
</evidence>
<evidence type="ECO:0008006" key="5">
    <source>
        <dbReference type="Google" id="ProtNLM"/>
    </source>
</evidence>
<dbReference type="Proteomes" id="UP001528411">
    <property type="component" value="Unassembled WGS sequence"/>
</dbReference>
<accession>A0ABT5FEZ8</accession>
<evidence type="ECO:0000313" key="3">
    <source>
        <dbReference type="EMBL" id="MDC2889614.1"/>
    </source>
</evidence>
<dbReference type="PANTHER" id="PTHR31088:SF6">
    <property type="entry name" value="PHAGE SHOCK PROTEIN A"/>
    <property type="match status" value="1"/>
</dbReference>
<organism evidence="3 4">
    <name type="scientific">Psychrosphaera algicola</name>
    <dbReference type="NCBI Taxonomy" id="3023714"/>
    <lineage>
        <taxon>Bacteria</taxon>
        <taxon>Pseudomonadati</taxon>
        <taxon>Pseudomonadota</taxon>
        <taxon>Gammaproteobacteria</taxon>
        <taxon>Alteromonadales</taxon>
        <taxon>Pseudoalteromonadaceae</taxon>
        <taxon>Psychrosphaera</taxon>
    </lineage>
</organism>
<protein>
    <recommendedName>
        <fullName evidence="5">Phage shock protein A (PspA) family protein</fullName>
    </recommendedName>
</protein>
<name>A0ABT5FEZ8_9GAMM</name>
<comment type="caution">
    <text evidence="3">The sequence shown here is derived from an EMBL/GenBank/DDBJ whole genome shotgun (WGS) entry which is preliminary data.</text>
</comment>
<dbReference type="EMBL" id="JAQOMS010000002">
    <property type="protein sequence ID" value="MDC2889614.1"/>
    <property type="molecule type" value="Genomic_DNA"/>
</dbReference>
<keyword evidence="2" id="KW-0175">Coiled coil</keyword>
<sequence length="117" mass="13229">MQAQLNVVETSLAAITNDASSLQTKLSEAKQKQNTLMKREQAAVVQLHTRRQIDSSKLESVSQRYEQLHQKIENLESQVEAYDVTSNPSLEEQFRKLEADSKVETELQELKAKVANG</sequence>
<evidence type="ECO:0000256" key="2">
    <source>
        <dbReference type="SAM" id="Coils"/>
    </source>
</evidence>
<dbReference type="Pfam" id="PF04012">
    <property type="entry name" value="PspA_IM30"/>
    <property type="match status" value="1"/>
</dbReference>
<feature type="coiled-coil region" evidence="2">
    <location>
        <begin position="12"/>
        <end position="85"/>
    </location>
</feature>
<gene>
    <name evidence="3" type="ORF">PN838_13545</name>
</gene>
<reference evidence="3 4" key="1">
    <citation type="submission" date="2023-01" db="EMBL/GenBank/DDBJ databases">
        <title>Psychrosphaera sp. nov., isolated from marine algae.</title>
        <authorList>
            <person name="Bayburt H."/>
            <person name="Choi B.J."/>
            <person name="Kim J.M."/>
            <person name="Choi D.G."/>
            <person name="Jeon C.O."/>
        </authorList>
    </citation>
    <scope>NUCLEOTIDE SEQUENCE [LARGE SCALE GENOMIC DNA]</scope>
    <source>
        <strain evidence="3 4">G1-22</strain>
    </source>
</reference>